<dbReference type="RefSeq" id="WP_012906805.1">
    <property type="nucleotide sequence ID" value="NZ_CAJTBI010000018.1"/>
</dbReference>
<protein>
    <submittedName>
        <fullName evidence="1">Uncharacterized protein</fullName>
    </submittedName>
</protein>
<name>A0A482PMH7_CITRO</name>
<evidence type="ECO:0000313" key="1">
    <source>
        <dbReference type="EMBL" id="QBY29112.1"/>
    </source>
</evidence>
<proteinExistence type="predicted"/>
<dbReference type="AlphaFoldDB" id="A0A482PMH7"/>
<dbReference type="EMBL" id="CP038008">
    <property type="protein sequence ID" value="QBY29112.1"/>
    <property type="molecule type" value="Genomic_DNA"/>
</dbReference>
<accession>A0A482PMH7</accession>
<sequence length="66" mass="7275">MQHHMKVKELVAAARMAASDLPPAAAQLMREVATRLDVTFVALSEALDQRVTLMAENEILRGDKSQ</sequence>
<organism evidence="1">
    <name type="scientific">Citrobacter rodentium</name>
    <dbReference type="NCBI Taxonomy" id="67825"/>
    <lineage>
        <taxon>Bacteria</taxon>
        <taxon>Pseudomonadati</taxon>
        <taxon>Pseudomonadota</taxon>
        <taxon>Gammaproteobacteria</taxon>
        <taxon>Enterobacterales</taxon>
        <taxon>Enterobacteriaceae</taxon>
        <taxon>Citrobacter</taxon>
    </lineage>
</organism>
<reference evidence="1" key="1">
    <citation type="submission" date="2019-03" db="EMBL/GenBank/DDBJ databases">
        <title>Complete genome sequence of enteropathogenic Citrobacter rodentium strain DBS100.</title>
        <authorList>
            <person name="Popov G."/>
            <person name="Fiebig A."/>
            <person name="Shideler S."/>
            <person name="Coombes B."/>
            <person name="Savchenko A."/>
        </authorList>
    </citation>
    <scope>NUCLEOTIDE SEQUENCE</scope>
    <source>
        <strain evidence="1">DBS100</strain>
    </source>
</reference>
<gene>
    <name evidence="1" type="ORF">E2R62_09720</name>
</gene>